<organism evidence="2">
    <name type="scientific">bioreactor metagenome</name>
    <dbReference type="NCBI Taxonomy" id="1076179"/>
    <lineage>
        <taxon>unclassified sequences</taxon>
        <taxon>metagenomes</taxon>
        <taxon>ecological metagenomes</taxon>
    </lineage>
</organism>
<proteinExistence type="predicted"/>
<keyword evidence="1" id="KW-0472">Membrane</keyword>
<evidence type="ECO:0000256" key="1">
    <source>
        <dbReference type="SAM" id="Phobius"/>
    </source>
</evidence>
<feature type="transmembrane region" description="Helical" evidence="1">
    <location>
        <begin position="42"/>
        <end position="62"/>
    </location>
</feature>
<accession>A0A645AQ05</accession>
<feature type="transmembrane region" description="Helical" evidence="1">
    <location>
        <begin position="7"/>
        <end position="30"/>
    </location>
</feature>
<keyword evidence="1" id="KW-0812">Transmembrane</keyword>
<name>A0A645AQ05_9ZZZZ</name>
<reference evidence="2" key="1">
    <citation type="submission" date="2019-08" db="EMBL/GenBank/DDBJ databases">
        <authorList>
            <person name="Kucharzyk K."/>
            <person name="Murdoch R.W."/>
            <person name="Higgins S."/>
            <person name="Loffler F."/>
        </authorList>
    </citation>
    <scope>NUCLEOTIDE SEQUENCE</scope>
</reference>
<feature type="transmembrane region" description="Helical" evidence="1">
    <location>
        <begin position="120"/>
        <end position="141"/>
    </location>
</feature>
<gene>
    <name evidence="2" type="ORF">SDC9_102147</name>
</gene>
<dbReference type="EMBL" id="VSSQ01015235">
    <property type="protein sequence ID" value="MPM55352.1"/>
    <property type="molecule type" value="Genomic_DNA"/>
</dbReference>
<dbReference type="InterPro" id="IPR021354">
    <property type="entry name" value="DUF2975"/>
</dbReference>
<comment type="caution">
    <text evidence="2">The sequence shown here is derived from an EMBL/GenBank/DDBJ whole genome shotgun (WGS) entry which is preliminary data.</text>
</comment>
<keyword evidence="1" id="KW-1133">Transmembrane helix</keyword>
<sequence>MKRCSTVVLRCAVVFAGVAMLAICGVIAWIAFFENKPSPYHIEYICLIGTYAAAIPYFIALYQAMKLLGYIDANCAFSKLSVKSLTIIKRCAIAVFIITTVGGLPFFYTLVHLDDDTPGFMLIGTVISGSSFIIAVFTSLLKRLFQDAIDVKSENDLTI</sequence>
<feature type="transmembrane region" description="Helical" evidence="1">
    <location>
        <begin position="87"/>
        <end position="108"/>
    </location>
</feature>
<dbReference type="AlphaFoldDB" id="A0A645AQ05"/>
<dbReference type="Pfam" id="PF11188">
    <property type="entry name" value="DUF2975"/>
    <property type="match status" value="1"/>
</dbReference>
<evidence type="ECO:0000313" key="2">
    <source>
        <dbReference type="EMBL" id="MPM55352.1"/>
    </source>
</evidence>
<evidence type="ECO:0008006" key="3">
    <source>
        <dbReference type="Google" id="ProtNLM"/>
    </source>
</evidence>
<protein>
    <recommendedName>
        <fullName evidence="3">Membrane protein YoaS</fullName>
    </recommendedName>
</protein>